<dbReference type="AlphaFoldDB" id="A0A1S3Z7H7"/>
<sequence>MDFPPPAHPGLAEDQLLVLQGNHRSSIVWEGQLSMHPLCPRRLDDLLEFIGEHPFHARVVARLQVLYGLRVDGLAVALPQYIRSMTCAQFLDMMGHFTGYRPQGDTGGSRVALSAIRDHMALLHPDITVKTEDLHIERYTRLALLLLFGCVLFPNTSGSKVSLRFLHHLQQLDGLSQYSWGVVVLAYLYRNMCQASMGPAVDICGFLPLLHRIMPLQPPLPPLAPGEAYPFLPLASRWILRRGNYRGTDVHHNLPLIRDVLDMLVDG</sequence>
<dbReference type="KEGG" id="nta:107783836"/>
<reference evidence="2" key="1">
    <citation type="submission" date="2025-08" db="UniProtKB">
        <authorList>
            <consortium name="RefSeq"/>
        </authorList>
    </citation>
    <scope>IDENTIFICATION</scope>
</reference>
<evidence type="ECO:0000313" key="2">
    <source>
        <dbReference type="RefSeq" id="XP_016460346.1"/>
    </source>
</evidence>
<feature type="domain" description="Aminotransferase-like plant mobile" evidence="1">
    <location>
        <begin position="64"/>
        <end position="263"/>
    </location>
</feature>
<dbReference type="GO" id="GO:0010073">
    <property type="term" value="P:meristem maintenance"/>
    <property type="evidence" value="ECO:0007669"/>
    <property type="project" value="InterPro"/>
</dbReference>
<dbReference type="RefSeq" id="XP_016460346.1">
    <property type="nucleotide sequence ID" value="XM_016604860.1"/>
</dbReference>
<dbReference type="PANTHER" id="PTHR46033">
    <property type="entry name" value="PROTEIN MAIN-LIKE 2"/>
    <property type="match status" value="1"/>
</dbReference>
<organism evidence="2">
    <name type="scientific">Nicotiana tabacum</name>
    <name type="common">Common tobacco</name>
    <dbReference type="NCBI Taxonomy" id="4097"/>
    <lineage>
        <taxon>Eukaryota</taxon>
        <taxon>Viridiplantae</taxon>
        <taxon>Streptophyta</taxon>
        <taxon>Embryophyta</taxon>
        <taxon>Tracheophyta</taxon>
        <taxon>Spermatophyta</taxon>
        <taxon>Magnoliopsida</taxon>
        <taxon>eudicotyledons</taxon>
        <taxon>Gunneridae</taxon>
        <taxon>Pentapetalae</taxon>
        <taxon>asterids</taxon>
        <taxon>lamiids</taxon>
        <taxon>Solanales</taxon>
        <taxon>Solanaceae</taxon>
        <taxon>Nicotianoideae</taxon>
        <taxon>Nicotianeae</taxon>
        <taxon>Nicotiana</taxon>
    </lineage>
</organism>
<dbReference type="PaxDb" id="4097-A0A1S3Z7H7"/>
<accession>A0A1S3Z7H7</accession>
<dbReference type="InterPro" id="IPR044824">
    <property type="entry name" value="MAIN-like"/>
</dbReference>
<protein>
    <submittedName>
        <fullName evidence="2">Serine/threonine-protein phosphatase 7 long form homolog</fullName>
    </submittedName>
</protein>
<name>A0A1S3Z7H7_TOBAC</name>
<evidence type="ECO:0000259" key="1">
    <source>
        <dbReference type="Pfam" id="PF10536"/>
    </source>
</evidence>
<dbReference type="OrthoDB" id="1938336at2759"/>
<dbReference type="InterPro" id="IPR019557">
    <property type="entry name" value="AminoTfrase-like_pln_mobile"/>
</dbReference>
<dbReference type="PANTHER" id="PTHR46033:SF8">
    <property type="entry name" value="PROTEIN MAINTENANCE OF MERISTEMS-LIKE"/>
    <property type="match status" value="1"/>
</dbReference>
<dbReference type="Pfam" id="PF10536">
    <property type="entry name" value="PMD"/>
    <property type="match status" value="1"/>
</dbReference>
<proteinExistence type="predicted"/>
<gene>
    <name evidence="2" type="primary">LOC107783836</name>
</gene>